<evidence type="ECO:0000313" key="2">
    <source>
        <dbReference type="Proteomes" id="UP000249123"/>
    </source>
</evidence>
<proteinExistence type="predicted"/>
<protein>
    <submittedName>
        <fullName evidence="1">Uncharacterized protein</fullName>
    </submittedName>
</protein>
<keyword evidence="2" id="KW-1185">Reference proteome</keyword>
<gene>
    <name evidence="1" type="ORF">HY3_09265</name>
</gene>
<reference evidence="1 2" key="1">
    <citation type="submission" date="2013-04" db="EMBL/GenBank/DDBJ databases">
        <title>Hyphomonas sp. T24B3 Genome Sequencing.</title>
        <authorList>
            <person name="Lai Q."/>
            <person name="Shao Z."/>
        </authorList>
    </citation>
    <scope>NUCLEOTIDE SEQUENCE [LARGE SCALE GENOMIC DNA]</scope>
    <source>
        <strain evidence="1 2">T24B3</strain>
    </source>
</reference>
<evidence type="ECO:0000313" key="1">
    <source>
        <dbReference type="EMBL" id="RAN35023.1"/>
    </source>
</evidence>
<dbReference type="AlphaFoldDB" id="A0A062U6F1"/>
<accession>A0A062U6F1</accession>
<name>A0A062U6F1_9PROT</name>
<dbReference type="EMBL" id="AWFB01000007">
    <property type="protein sequence ID" value="RAN35023.1"/>
    <property type="molecule type" value="Genomic_DNA"/>
</dbReference>
<organism evidence="1 2">
    <name type="scientific">Hyphomonas pacifica</name>
    <dbReference type="NCBI Taxonomy" id="1280941"/>
    <lineage>
        <taxon>Bacteria</taxon>
        <taxon>Pseudomonadati</taxon>
        <taxon>Pseudomonadota</taxon>
        <taxon>Alphaproteobacteria</taxon>
        <taxon>Hyphomonadales</taxon>
        <taxon>Hyphomonadaceae</taxon>
        <taxon>Hyphomonas</taxon>
    </lineage>
</organism>
<comment type="caution">
    <text evidence="1">The sequence shown here is derived from an EMBL/GenBank/DDBJ whole genome shotgun (WGS) entry which is preliminary data.</text>
</comment>
<dbReference type="Proteomes" id="UP000249123">
    <property type="component" value="Unassembled WGS sequence"/>
</dbReference>
<sequence length="50" mass="5540">MSLLRSFKPLGAFHISGNSLPKCDAGDQRENDRFLQTADTSGRLAYPLFP</sequence>